<accession>A0AAD6YFB0</accession>
<dbReference type="PANTHER" id="PTHR39398">
    <property type="entry name" value="YALI0F14311P"/>
    <property type="match status" value="1"/>
</dbReference>
<dbReference type="PANTHER" id="PTHR39398:SF1">
    <property type="entry name" value="CSN8_PSMD8_EIF3K DOMAIN-CONTAINING PROTEIN"/>
    <property type="match status" value="1"/>
</dbReference>
<dbReference type="EMBL" id="JARJCW010000020">
    <property type="protein sequence ID" value="KAJ7213860.1"/>
    <property type="molecule type" value="Genomic_DNA"/>
</dbReference>
<protein>
    <submittedName>
        <fullName evidence="2">Uncharacterized protein</fullName>
    </submittedName>
</protein>
<feature type="region of interest" description="Disordered" evidence="1">
    <location>
        <begin position="1"/>
        <end position="41"/>
    </location>
</feature>
<evidence type="ECO:0000313" key="3">
    <source>
        <dbReference type="Proteomes" id="UP001219525"/>
    </source>
</evidence>
<dbReference type="AlphaFoldDB" id="A0AAD6YFB0"/>
<gene>
    <name evidence="2" type="ORF">GGX14DRAFT_444289</name>
</gene>
<comment type="caution">
    <text evidence="2">The sequence shown here is derived from an EMBL/GenBank/DDBJ whole genome shotgun (WGS) entry which is preliminary data.</text>
</comment>
<dbReference type="Proteomes" id="UP001219525">
    <property type="component" value="Unassembled WGS sequence"/>
</dbReference>
<reference evidence="2" key="1">
    <citation type="submission" date="2023-03" db="EMBL/GenBank/DDBJ databases">
        <title>Massive genome expansion in bonnet fungi (Mycena s.s.) driven by repeated elements and novel gene families across ecological guilds.</title>
        <authorList>
            <consortium name="Lawrence Berkeley National Laboratory"/>
            <person name="Harder C.B."/>
            <person name="Miyauchi S."/>
            <person name="Viragh M."/>
            <person name="Kuo A."/>
            <person name="Thoen E."/>
            <person name="Andreopoulos B."/>
            <person name="Lu D."/>
            <person name="Skrede I."/>
            <person name="Drula E."/>
            <person name="Henrissat B."/>
            <person name="Morin E."/>
            <person name="Kohler A."/>
            <person name="Barry K."/>
            <person name="LaButti K."/>
            <person name="Morin E."/>
            <person name="Salamov A."/>
            <person name="Lipzen A."/>
            <person name="Mereny Z."/>
            <person name="Hegedus B."/>
            <person name="Baldrian P."/>
            <person name="Stursova M."/>
            <person name="Weitz H."/>
            <person name="Taylor A."/>
            <person name="Grigoriev I.V."/>
            <person name="Nagy L.G."/>
            <person name="Martin F."/>
            <person name="Kauserud H."/>
        </authorList>
    </citation>
    <scope>NUCLEOTIDE SEQUENCE</scope>
    <source>
        <strain evidence="2">9144</strain>
    </source>
</reference>
<proteinExistence type="predicted"/>
<evidence type="ECO:0000313" key="2">
    <source>
        <dbReference type="EMBL" id="KAJ7213860.1"/>
    </source>
</evidence>
<organism evidence="2 3">
    <name type="scientific">Mycena pura</name>
    <dbReference type="NCBI Taxonomy" id="153505"/>
    <lineage>
        <taxon>Eukaryota</taxon>
        <taxon>Fungi</taxon>
        <taxon>Dikarya</taxon>
        <taxon>Basidiomycota</taxon>
        <taxon>Agaricomycotina</taxon>
        <taxon>Agaricomycetes</taxon>
        <taxon>Agaricomycetidae</taxon>
        <taxon>Agaricales</taxon>
        <taxon>Marasmiineae</taxon>
        <taxon>Mycenaceae</taxon>
        <taxon>Mycena</taxon>
    </lineage>
</organism>
<name>A0AAD6YFB0_9AGAR</name>
<keyword evidence="3" id="KW-1185">Reference proteome</keyword>
<evidence type="ECO:0000256" key="1">
    <source>
        <dbReference type="SAM" id="MobiDB-lite"/>
    </source>
</evidence>
<sequence>MSSKSSSRNVGSPRGSPRGRPVSRRKAPESPFPSASPASAVPRRIESIASVVSRSLSLGNGAPIKWHGTPSSELLTGSPASVIPRRMELIASVSRSSGLEADGDDLKNTAVQDEYRRFIQEKLDILWEKYPRNPKETEEELRHRINTQENVLIMFRKLREGVISSKRVGQFTNEVYETSLYVAVLFDSPRHISAIVPALLTHFRLASTEPHPHCDKAVLICLLQHLVAGYPSQREFHSYLASVPRAFFPDNSAMSIWITSLAGCVRTQNYAKIDQLTRLSSLPVIESESGPQLARKALYHLVHTFRNKTREMAWVVIRTAYRELSCQVDPQIDTRKWLQRSLGLHNSFPAGSNIDLDRWLEQESEHGHVVKKDGVEGRWIIRKPRQ</sequence>
<feature type="compositionally biased region" description="Low complexity" evidence="1">
    <location>
        <begin position="1"/>
        <end position="20"/>
    </location>
</feature>